<dbReference type="Gene3D" id="3.40.50.360">
    <property type="match status" value="1"/>
</dbReference>
<gene>
    <name evidence="3" type="primary">ywrO</name>
    <name evidence="3" type="ORF">Poly30_19350</name>
</gene>
<name>A0A518EQQ6_9BACT</name>
<dbReference type="InterPro" id="IPR046980">
    <property type="entry name" value="KefG/KefF"/>
</dbReference>
<dbReference type="Proteomes" id="UP000320390">
    <property type="component" value="Chromosome"/>
</dbReference>
<dbReference type="GO" id="GO:0010181">
    <property type="term" value="F:FMN binding"/>
    <property type="evidence" value="ECO:0007669"/>
    <property type="project" value="TreeGrafter"/>
</dbReference>
<dbReference type="GO" id="GO:0003955">
    <property type="term" value="F:NAD(P)H dehydrogenase (quinone) activity"/>
    <property type="evidence" value="ECO:0007669"/>
    <property type="project" value="TreeGrafter"/>
</dbReference>
<sequence length="210" mass="23575">MSHVLVLFAHPRADRSEVNTHLARVARETPGVTLVDLYAEYPRFDIDVDAEQRRLVEHDVIVFQHPVYWYSSPALLKEWQDLVLEYGFAYGTEGTALRGKTLISVVSAGAPSHVYTEQGSYNMSLRRFFAPFEYTAQLCGMRYLSPFVLFGAGHSVEEGRLGPHLERYRQLLEALVEERLDLDLAERVDCLATHLGGETSGGIQGSGGMR</sequence>
<dbReference type="OrthoDB" id="9798454at2"/>
<evidence type="ECO:0000313" key="3">
    <source>
        <dbReference type="EMBL" id="QDV06426.1"/>
    </source>
</evidence>
<organism evidence="3 4">
    <name type="scientific">Saltatorellus ferox</name>
    <dbReference type="NCBI Taxonomy" id="2528018"/>
    <lineage>
        <taxon>Bacteria</taxon>
        <taxon>Pseudomonadati</taxon>
        <taxon>Planctomycetota</taxon>
        <taxon>Planctomycetia</taxon>
        <taxon>Planctomycetia incertae sedis</taxon>
        <taxon>Saltatorellus</taxon>
    </lineage>
</organism>
<keyword evidence="4" id="KW-1185">Reference proteome</keyword>
<dbReference type="GO" id="GO:0009055">
    <property type="term" value="F:electron transfer activity"/>
    <property type="evidence" value="ECO:0007669"/>
    <property type="project" value="TreeGrafter"/>
</dbReference>
<dbReference type="EC" id="1.6.99.-" evidence="3"/>
<dbReference type="InterPro" id="IPR003680">
    <property type="entry name" value="Flavodoxin_fold"/>
</dbReference>
<dbReference type="InterPro" id="IPR029039">
    <property type="entry name" value="Flavoprotein-like_sf"/>
</dbReference>
<evidence type="ECO:0000256" key="1">
    <source>
        <dbReference type="ARBA" id="ARBA00023002"/>
    </source>
</evidence>
<feature type="domain" description="Flavodoxin-like fold" evidence="2">
    <location>
        <begin position="3"/>
        <end position="171"/>
    </location>
</feature>
<dbReference type="AlphaFoldDB" id="A0A518EQQ6"/>
<dbReference type="EMBL" id="CP036434">
    <property type="protein sequence ID" value="QDV06426.1"/>
    <property type="molecule type" value="Genomic_DNA"/>
</dbReference>
<keyword evidence="1 3" id="KW-0560">Oxidoreductase</keyword>
<dbReference type="PANTHER" id="PTHR47307:SF1">
    <property type="entry name" value="GLUTATHIONE-REGULATED POTASSIUM-EFFLUX SYSTEM ANCILLARY PROTEIN KEFG"/>
    <property type="match status" value="1"/>
</dbReference>
<reference evidence="3 4" key="1">
    <citation type="submission" date="2019-02" db="EMBL/GenBank/DDBJ databases">
        <title>Deep-cultivation of Planctomycetes and their phenomic and genomic characterization uncovers novel biology.</title>
        <authorList>
            <person name="Wiegand S."/>
            <person name="Jogler M."/>
            <person name="Boedeker C."/>
            <person name="Pinto D."/>
            <person name="Vollmers J."/>
            <person name="Rivas-Marin E."/>
            <person name="Kohn T."/>
            <person name="Peeters S.H."/>
            <person name="Heuer A."/>
            <person name="Rast P."/>
            <person name="Oberbeckmann S."/>
            <person name="Bunk B."/>
            <person name="Jeske O."/>
            <person name="Meyerdierks A."/>
            <person name="Storesund J.E."/>
            <person name="Kallscheuer N."/>
            <person name="Luecker S."/>
            <person name="Lage O.M."/>
            <person name="Pohl T."/>
            <person name="Merkel B.J."/>
            <person name="Hornburger P."/>
            <person name="Mueller R.-W."/>
            <person name="Bruemmer F."/>
            <person name="Labrenz M."/>
            <person name="Spormann A.M."/>
            <person name="Op den Camp H."/>
            <person name="Overmann J."/>
            <person name="Amann R."/>
            <person name="Jetten M.S.M."/>
            <person name="Mascher T."/>
            <person name="Medema M.H."/>
            <person name="Devos D.P."/>
            <person name="Kaster A.-K."/>
            <person name="Ovreas L."/>
            <person name="Rohde M."/>
            <person name="Galperin M.Y."/>
            <person name="Jogler C."/>
        </authorList>
    </citation>
    <scope>NUCLEOTIDE SEQUENCE [LARGE SCALE GENOMIC DNA]</scope>
    <source>
        <strain evidence="3 4">Poly30</strain>
    </source>
</reference>
<protein>
    <submittedName>
        <fullName evidence="3">General stress protein 14</fullName>
        <ecNumber evidence="3">1.6.99.-</ecNumber>
    </submittedName>
</protein>
<dbReference type="SUPFAM" id="SSF52218">
    <property type="entry name" value="Flavoproteins"/>
    <property type="match status" value="1"/>
</dbReference>
<dbReference type="PANTHER" id="PTHR47307">
    <property type="entry name" value="GLUTATHIONE-REGULATED POTASSIUM-EFFLUX SYSTEM ANCILLARY PROTEIN KEFG"/>
    <property type="match status" value="1"/>
</dbReference>
<evidence type="ECO:0000313" key="4">
    <source>
        <dbReference type="Proteomes" id="UP000320390"/>
    </source>
</evidence>
<evidence type="ECO:0000259" key="2">
    <source>
        <dbReference type="Pfam" id="PF02525"/>
    </source>
</evidence>
<dbReference type="RefSeq" id="WP_145196598.1">
    <property type="nucleotide sequence ID" value="NZ_CP036434.1"/>
</dbReference>
<accession>A0A518EQQ6</accession>
<dbReference type="Pfam" id="PF02525">
    <property type="entry name" value="Flavodoxin_2"/>
    <property type="match status" value="1"/>
</dbReference>
<proteinExistence type="predicted"/>